<evidence type="ECO:0000256" key="4">
    <source>
        <dbReference type="ARBA" id="ARBA00022692"/>
    </source>
</evidence>
<feature type="transmembrane region" description="Helical" evidence="7">
    <location>
        <begin position="60"/>
        <end position="80"/>
    </location>
</feature>
<dbReference type="PANTHER" id="PTHR30589:SF0">
    <property type="entry name" value="PHOSPHATIDYLGLYCEROL--PROLIPOPROTEIN DIACYLGLYCERYL TRANSFERASE"/>
    <property type="match status" value="1"/>
</dbReference>
<evidence type="ECO:0000256" key="6">
    <source>
        <dbReference type="ARBA" id="ARBA00023136"/>
    </source>
</evidence>
<evidence type="ECO:0000256" key="2">
    <source>
        <dbReference type="ARBA" id="ARBA00022475"/>
    </source>
</evidence>
<dbReference type="EC" id="2.5.1.145" evidence="7"/>
<comment type="function">
    <text evidence="7">Catalyzes the transfer of the diacylglyceryl group from phosphatidylglycerol to the sulfhydryl group of the N-terminal cysteine of a prolipoprotein, the first step in the formation of mature lipoproteins.</text>
</comment>
<dbReference type="GO" id="GO:0008961">
    <property type="term" value="F:phosphatidylglycerol-prolipoprotein diacylglyceryl transferase activity"/>
    <property type="evidence" value="ECO:0007669"/>
    <property type="project" value="UniProtKB-UniRule"/>
</dbReference>
<name>A0A7K3WPB6_9FLAO</name>
<dbReference type="GO" id="GO:0042158">
    <property type="term" value="P:lipoprotein biosynthetic process"/>
    <property type="evidence" value="ECO:0007669"/>
    <property type="project" value="UniProtKB-UniRule"/>
</dbReference>
<feature type="transmembrane region" description="Helical" evidence="7">
    <location>
        <begin position="124"/>
        <end position="145"/>
    </location>
</feature>
<reference evidence="8 9" key="1">
    <citation type="submission" date="2020-02" db="EMBL/GenBank/DDBJ databases">
        <title>Out from the shadows clarifying the taxonomy of the family Cryomorphaceae and related taxa by utilizing the GTDB taxonomic framework.</title>
        <authorList>
            <person name="Bowman J.P."/>
        </authorList>
    </citation>
    <scope>NUCLEOTIDE SEQUENCE [LARGE SCALE GENOMIC DNA]</scope>
    <source>
        <strain evidence="8 9">QSSC 1-22</strain>
    </source>
</reference>
<keyword evidence="4 7" id="KW-0812">Transmembrane</keyword>
<keyword evidence="3 7" id="KW-0808">Transferase</keyword>
<dbReference type="Pfam" id="PF01790">
    <property type="entry name" value="LGT"/>
    <property type="match status" value="1"/>
</dbReference>
<dbReference type="UniPathway" id="UPA00664"/>
<evidence type="ECO:0000313" key="9">
    <source>
        <dbReference type="Proteomes" id="UP000486602"/>
    </source>
</evidence>
<feature type="binding site" evidence="7">
    <location>
        <position position="143"/>
    </location>
    <ligand>
        <name>a 1,2-diacyl-sn-glycero-3-phospho-(1'-sn-glycerol)</name>
        <dbReference type="ChEBI" id="CHEBI:64716"/>
    </ligand>
</feature>
<dbReference type="NCBIfam" id="TIGR00544">
    <property type="entry name" value="lgt"/>
    <property type="match status" value="1"/>
</dbReference>
<feature type="transmembrane region" description="Helical" evidence="7">
    <location>
        <begin position="181"/>
        <end position="200"/>
    </location>
</feature>
<dbReference type="HAMAP" id="MF_01147">
    <property type="entry name" value="Lgt"/>
    <property type="match status" value="1"/>
</dbReference>
<dbReference type="PANTHER" id="PTHR30589">
    <property type="entry name" value="PROLIPOPROTEIN DIACYLGLYCERYL TRANSFERASE"/>
    <property type="match status" value="1"/>
</dbReference>
<dbReference type="GO" id="GO:0005886">
    <property type="term" value="C:plasma membrane"/>
    <property type="evidence" value="ECO:0007669"/>
    <property type="project" value="UniProtKB-SubCell"/>
</dbReference>
<keyword evidence="5 7" id="KW-1133">Transmembrane helix</keyword>
<keyword evidence="2 7" id="KW-1003">Cell membrane</keyword>
<gene>
    <name evidence="7 8" type="primary">lgt</name>
    <name evidence="8" type="ORF">G3O08_05090</name>
</gene>
<evidence type="ECO:0000256" key="1">
    <source>
        <dbReference type="ARBA" id="ARBA00007150"/>
    </source>
</evidence>
<comment type="pathway">
    <text evidence="7">Protein modification; lipoprotein biosynthesis (diacylglyceryl transfer).</text>
</comment>
<evidence type="ECO:0000256" key="5">
    <source>
        <dbReference type="ARBA" id="ARBA00022989"/>
    </source>
</evidence>
<keyword evidence="6 7" id="KW-0472">Membrane</keyword>
<keyword evidence="9" id="KW-1185">Reference proteome</keyword>
<feature type="transmembrane region" description="Helical" evidence="7">
    <location>
        <begin position="207"/>
        <end position="226"/>
    </location>
</feature>
<evidence type="ECO:0000256" key="3">
    <source>
        <dbReference type="ARBA" id="ARBA00022679"/>
    </source>
</evidence>
<dbReference type="InterPro" id="IPR001640">
    <property type="entry name" value="Lgt"/>
</dbReference>
<comment type="subcellular location">
    <subcellularLocation>
        <location evidence="7">Cell membrane</location>
        <topology evidence="7">Multi-pass membrane protein</topology>
    </subcellularLocation>
</comment>
<evidence type="ECO:0000256" key="7">
    <source>
        <dbReference type="HAMAP-Rule" id="MF_01147"/>
    </source>
</evidence>
<comment type="caution">
    <text evidence="8">The sequence shown here is derived from an EMBL/GenBank/DDBJ whole genome shotgun (WGS) entry which is preliminary data.</text>
</comment>
<dbReference type="Proteomes" id="UP000486602">
    <property type="component" value="Unassembled WGS sequence"/>
</dbReference>
<feature type="transmembrane region" description="Helical" evidence="7">
    <location>
        <begin position="246"/>
        <end position="262"/>
    </location>
</feature>
<dbReference type="EMBL" id="JAAGVY010000006">
    <property type="protein sequence ID" value="NEN22871.1"/>
    <property type="molecule type" value="Genomic_DNA"/>
</dbReference>
<keyword evidence="8" id="KW-0449">Lipoprotein</keyword>
<proteinExistence type="inferred from homology"/>
<comment type="similarity">
    <text evidence="1 7">Belongs to the Lgt family.</text>
</comment>
<feature type="transmembrane region" description="Helical" evidence="7">
    <location>
        <begin position="27"/>
        <end position="48"/>
    </location>
</feature>
<comment type="catalytic activity">
    <reaction evidence="7">
        <text>L-cysteinyl-[prolipoprotein] + a 1,2-diacyl-sn-glycero-3-phospho-(1'-sn-glycerol) = an S-1,2-diacyl-sn-glyceryl-L-cysteinyl-[prolipoprotein] + sn-glycerol 1-phosphate + H(+)</text>
        <dbReference type="Rhea" id="RHEA:56712"/>
        <dbReference type="Rhea" id="RHEA-COMP:14679"/>
        <dbReference type="Rhea" id="RHEA-COMP:14680"/>
        <dbReference type="ChEBI" id="CHEBI:15378"/>
        <dbReference type="ChEBI" id="CHEBI:29950"/>
        <dbReference type="ChEBI" id="CHEBI:57685"/>
        <dbReference type="ChEBI" id="CHEBI:64716"/>
        <dbReference type="ChEBI" id="CHEBI:140658"/>
        <dbReference type="EC" id="2.5.1.145"/>
    </reaction>
</comment>
<feature type="transmembrane region" description="Helical" evidence="7">
    <location>
        <begin position="100"/>
        <end position="117"/>
    </location>
</feature>
<accession>A0A7K3WPB6</accession>
<dbReference type="RefSeq" id="WP_163283596.1">
    <property type="nucleotide sequence ID" value="NZ_JAAGVY010000006.1"/>
</dbReference>
<dbReference type="AlphaFoldDB" id="A0A7K3WPB6"/>
<protein>
    <recommendedName>
        <fullName evidence="7">Phosphatidylglycerol--prolipoprotein diacylglyceryl transferase</fullName>
        <ecNumber evidence="7">2.5.1.145</ecNumber>
    </recommendedName>
</protein>
<evidence type="ECO:0000313" key="8">
    <source>
        <dbReference type="EMBL" id="NEN22871.1"/>
    </source>
</evidence>
<sequence>MNTLLTIIWDVDPEAFRIPFIDWPVRWYGILFVIGLLVSQYILFYIFEKDGKTRKNVEDLTIYVVIGTIIGARLGHVFFYAPAHYLSHPIEIIQIWKGGLASHGGALGIIAAVYLYTKKYKFNFLWVFDRLVIVTCFTGACIRFGNLMNSEIIGTVTDVPWAVKFLQAYPAEMALDYRHPAQVYEALYFLVLLVFLFYVWKTQRHKINNGYIFGLFLVILFTLRFIDEFFKVNQESFEDGLPINMGQILSIPFILAGVYLIYRAKSKPVNPT</sequence>
<organism evidence="8 9">
    <name type="scientific">Cryomorpha ignava</name>
    <dbReference type="NCBI Taxonomy" id="101383"/>
    <lineage>
        <taxon>Bacteria</taxon>
        <taxon>Pseudomonadati</taxon>
        <taxon>Bacteroidota</taxon>
        <taxon>Flavobacteriia</taxon>
        <taxon>Flavobacteriales</taxon>
        <taxon>Cryomorphaceae</taxon>
        <taxon>Cryomorpha</taxon>
    </lineage>
</organism>